<sequence length="36" mass="4109">MTALKKTIEISKLIINFLGFLFDEGVNKDKIGKRLN</sequence>
<gene>
    <name evidence="1" type="ORF">SAMN04488023_12727</name>
</gene>
<name>A0A1H9U484_9SPHI</name>
<evidence type="ECO:0000313" key="1">
    <source>
        <dbReference type="EMBL" id="SES04132.1"/>
    </source>
</evidence>
<accession>A0A1H9U484</accession>
<evidence type="ECO:0000313" key="2">
    <source>
        <dbReference type="Proteomes" id="UP000199572"/>
    </source>
</evidence>
<dbReference type="Proteomes" id="UP000199572">
    <property type="component" value="Unassembled WGS sequence"/>
</dbReference>
<protein>
    <submittedName>
        <fullName evidence="1">Uncharacterized protein</fullName>
    </submittedName>
</protein>
<keyword evidence="2" id="KW-1185">Reference proteome</keyword>
<organism evidence="1 2">
    <name type="scientific">Pedobacter rhizosphaerae</name>
    <dbReference type="NCBI Taxonomy" id="390241"/>
    <lineage>
        <taxon>Bacteria</taxon>
        <taxon>Pseudomonadati</taxon>
        <taxon>Bacteroidota</taxon>
        <taxon>Sphingobacteriia</taxon>
        <taxon>Sphingobacteriales</taxon>
        <taxon>Sphingobacteriaceae</taxon>
        <taxon>Pedobacter</taxon>
    </lineage>
</organism>
<proteinExistence type="predicted"/>
<dbReference type="EMBL" id="FOGG01000027">
    <property type="protein sequence ID" value="SES04132.1"/>
    <property type="molecule type" value="Genomic_DNA"/>
</dbReference>
<reference evidence="1 2" key="1">
    <citation type="submission" date="2016-10" db="EMBL/GenBank/DDBJ databases">
        <authorList>
            <person name="de Groot N.N."/>
        </authorList>
    </citation>
    <scope>NUCLEOTIDE SEQUENCE [LARGE SCALE GENOMIC DNA]</scope>
    <source>
        <strain evidence="1 2">DSM 18610</strain>
    </source>
</reference>
<dbReference type="AlphaFoldDB" id="A0A1H9U484"/>